<name>D7E5C6_NOSA0</name>
<evidence type="ECO:0000313" key="1">
    <source>
        <dbReference type="EMBL" id="ADI65486.1"/>
    </source>
</evidence>
<protein>
    <submittedName>
        <fullName evidence="1">Uncharacterized protein</fullName>
    </submittedName>
</protein>
<dbReference type="Proteomes" id="UP000001511">
    <property type="component" value="Chromosome"/>
</dbReference>
<organism evidence="1 2">
    <name type="scientific">Nostoc azollae (strain 0708)</name>
    <name type="common">Anabaena azollae (strain 0708)</name>
    <dbReference type="NCBI Taxonomy" id="551115"/>
    <lineage>
        <taxon>Bacteria</taxon>
        <taxon>Bacillati</taxon>
        <taxon>Cyanobacteriota</taxon>
        <taxon>Cyanophyceae</taxon>
        <taxon>Nostocales</taxon>
        <taxon>Nostocaceae</taxon>
        <taxon>Trichormus</taxon>
    </lineage>
</organism>
<gene>
    <name evidence="1" type="ordered locus">Aazo_4007</name>
</gene>
<accession>D7E5C6</accession>
<dbReference type="KEGG" id="naz:Aazo_4007"/>
<sequence length="42" mass="5043">MLIMYTLNTWGEEVIQASMSNQKDREQIFRQKYSPNSEYSQP</sequence>
<dbReference type="EMBL" id="CP002059">
    <property type="protein sequence ID" value="ADI65486.1"/>
    <property type="molecule type" value="Genomic_DNA"/>
</dbReference>
<dbReference type="HOGENOM" id="CLU_3254866_0_0_3"/>
<evidence type="ECO:0000313" key="2">
    <source>
        <dbReference type="Proteomes" id="UP000001511"/>
    </source>
</evidence>
<proteinExistence type="predicted"/>
<keyword evidence="2" id="KW-1185">Reference proteome</keyword>
<reference evidence="1 2" key="1">
    <citation type="journal article" date="2010" name="PLoS ONE">
        <title>Genome erosion in a nitrogen-fixing vertically transmitted endosymbiotic multicellular cyanobacterium.</title>
        <authorList>
            <person name="Ran L."/>
            <person name="Larsson J."/>
            <person name="Vigil-Stenman T."/>
            <person name="Nylander J.A."/>
            <person name="Ininbergs K."/>
            <person name="Zheng W.W."/>
            <person name="Lapidus A."/>
            <person name="Lowry S."/>
            <person name="Haselkorn R."/>
            <person name="Bergman B."/>
        </authorList>
    </citation>
    <scope>NUCLEOTIDE SEQUENCE [LARGE SCALE GENOMIC DNA]</scope>
    <source>
        <strain evidence="1 2">0708</strain>
    </source>
</reference>
<dbReference type="AlphaFoldDB" id="D7E5C6"/>